<dbReference type="GO" id="GO:0031676">
    <property type="term" value="C:plasma membrane-derived thylakoid membrane"/>
    <property type="evidence" value="ECO:0007669"/>
    <property type="project" value="UniProtKB-SubCell"/>
</dbReference>
<comment type="function">
    <text evidence="1 10">Component of the cytochrome b6-f complex, which mediates electron transfer between photosystem II (PSII) and photosystem I (PSI), cyclic electron flow around PSI, and state transitions.</text>
</comment>
<evidence type="ECO:0000256" key="4">
    <source>
        <dbReference type="ARBA" id="ARBA00022448"/>
    </source>
</evidence>
<dbReference type="Proteomes" id="UP000267249">
    <property type="component" value="Chromosome"/>
</dbReference>
<keyword evidence="7 10" id="KW-1133">Transmembrane helix</keyword>
<keyword evidence="5 10" id="KW-0812">Transmembrane</keyword>
<dbReference type="EMBL" id="CP030139">
    <property type="protein sequence ID" value="AZB71526.1"/>
    <property type="molecule type" value="Genomic_DNA"/>
</dbReference>
<evidence type="ECO:0000256" key="1">
    <source>
        <dbReference type="ARBA" id="ARBA00003068"/>
    </source>
</evidence>
<organism evidence="11 12">
    <name type="scientific">Synechococcus elongatus PCC 11801</name>
    <dbReference type="NCBI Taxonomy" id="2219813"/>
    <lineage>
        <taxon>Bacteria</taxon>
        <taxon>Bacillati</taxon>
        <taxon>Cyanobacteriota</taxon>
        <taxon>Cyanophyceae</taxon>
        <taxon>Synechococcales</taxon>
        <taxon>Synechococcaceae</taxon>
        <taxon>Synechococcus</taxon>
    </lineage>
</organism>
<keyword evidence="6 10" id="KW-0249">Electron transport</keyword>
<comment type="similarity">
    <text evidence="3 10">Belongs to the PetN family.</text>
</comment>
<evidence type="ECO:0000256" key="8">
    <source>
        <dbReference type="ARBA" id="ARBA00023136"/>
    </source>
</evidence>
<evidence type="ECO:0000256" key="7">
    <source>
        <dbReference type="ARBA" id="ARBA00022989"/>
    </source>
</evidence>
<dbReference type="AlphaFoldDB" id="A0AAN1QLF3"/>
<evidence type="ECO:0000256" key="10">
    <source>
        <dbReference type="HAMAP-Rule" id="MF_00395"/>
    </source>
</evidence>
<evidence type="ECO:0000256" key="3">
    <source>
        <dbReference type="ARBA" id="ARBA00010969"/>
    </source>
</evidence>
<dbReference type="GO" id="GO:0009055">
    <property type="term" value="F:electron transfer activity"/>
    <property type="evidence" value="ECO:0007669"/>
    <property type="project" value="UniProtKB-UniRule"/>
</dbReference>
<sequence length="34" mass="3678">MELLTFGWAALLAVFTFSLAMVVWGRNGDGSIGF</sequence>
<evidence type="ECO:0000313" key="11">
    <source>
        <dbReference type="EMBL" id="AZB71526.1"/>
    </source>
</evidence>
<gene>
    <name evidence="10 11" type="primary">petN</name>
    <name evidence="11" type="ORF">DOP62_01195</name>
</gene>
<dbReference type="SUPFAM" id="SSF103451">
    <property type="entry name" value="PetN subunit of the cytochrome b6f complex"/>
    <property type="match status" value="1"/>
</dbReference>
<dbReference type="InterPro" id="IPR005497">
    <property type="entry name" value="Cytochrome_b6-f_cplx_su8"/>
</dbReference>
<evidence type="ECO:0000256" key="5">
    <source>
        <dbReference type="ARBA" id="ARBA00022692"/>
    </source>
</evidence>
<accession>A0AAN1QLF3</accession>
<dbReference type="HAMAP" id="MF_00395">
    <property type="entry name" value="Cytb6_f_PetN"/>
    <property type="match status" value="1"/>
</dbReference>
<dbReference type="NCBIfam" id="NF011331">
    <property type="entry name" value="PRK14747.1"/>
    <property type="match status" value="1"/>
</dbReference>
<dbReference type="GO" id="GO:0015979">
    <property type="term" value="P:photosynthesis"/>
    <property type="evidence" value="ECO:0007669"/>
    <property type="project" value="UniProtKB-KW"/>
</dbReference>
<dbReference type="Pfam" id="PF03742">
    <property type="entry name" value="PetN"/>
    <property type="match status" value="1"/>
</dbReference>
<evidence type="ECO:0000256" key="2">
    <source>
        <dbReference type="ARBA" id="ARBA00004167"/>
    </source>
</evidence>
<keyword evidence="4 10" id="KW-0813">Transport</keyword>
<evidence type="ECO:0000313" key="12">
    <source>
        <dbReference type="Proteomes" id="UP000267249"/>
    </source>
</evidence>
<proteinExistence type="inferred from homology"/>
<dbReference type="GO" id="GO:0017004">
    <property type="term" value="P:cytochrome complex assembly"/>
    <property type="evidence" value="ECO:0007669"/>
    <property type="project" value="UniProtKB-UniRule"/>
</dbReference>
<name>A0AAN1QLF3_SYNEL</name>
<dbReference type="GO" id="GO:0009512">
    <property type="term" value="C:cytochrome b6f complex"/>
    <property type="evidence" value="ECO:0007669"/>
    <property type="project" value="InterPro"/>
</dbReference>
<comment type="subcellular location">
    <subcellularLocation>
        <location evidence="10">Cellular thylakoid membrane</location>
        <topology evidence="10">Single-pass membrane protein</topology>
    </subcellularLocation>
    <subcellularLocation>
        <location evidence="2">Membrane</location>
        <topology evidence="2">Single-pass membrane protein</topology>
    </subcellularLocation>
</comment>
<reference evidence="11 12" key="1">
    <citation type="journal article" date="2018" name="Sci. Rep.">
        <title>Genome Features and Biochemical Characteristics of a Robust, Fast Growing and Naturally Transformable Cyanobacterium Synechococcus elongatus PCC 11801 Isolated from India.</title>
        <authorList>
            <person name="Jaiswal D."/>
            <person name="Sengupta A."/>
            <person name="Sohoni S."/>
            <person name="Sengupta S."/>
            <person name="Phadnavis A.G."/>
            <person name="Pakrasi H.B."/>
            <person name="Wangikar P.P."/>
        </authorList>
    </citation>
    <scope>NUCLEOTIDE SEQUENCE [LARGE SCALE GENOMIC DNA]</scope>
    <source>
        <strain evidence="11 12">PCC 11801</strain>
    </source>
</reference>
<evidence type="ECO:0000256" key="6">
    <source>
        <dbReference type="ARBA" id="ARBA00022982"/>
    </source>
</evidence>
<dbReference type="RefSeq" id="WP_011243356.1">
    <property type="nucleotide sequence ID" value="NZ_CP030139.2"/>
</dbReference>
<dbReference type="NCBIfam" id="NF002709">
    <property type="entry name" value="PRK02529.1"/>
    <property type="match status" value="1"/>
</dbReference>
<keyword evidence="10" id="KW-0602">Photosynthesis</keyword>
<dbReference type="SMR" id="A0AAN1QLF3"/>
<dbReference type="GeneID" id="72429298"/>
<comment type="subunit">
    <text evidence="9 10">The 4 large subunits of the cytochrome b6-f complex are cytochrome b6, subunit IV (17 kDa polypeptide, PetD), cytochrome f and the Rieske protein, while the 4 small subunits are PetG, PetL, PetM and PetN. The complex functions as a dimer.</text>
</comment>
<evidence type="ECO:0000256" key="9">
    <source>
        <dbReference type="ARBA" id="ARBA00025834"/>
    </source>
</evidence>
<dbReference type="InterPro" id="IPR036143">
    <property type="entry name" value="Cytochr_b6-f_cplx_su8_sf"/>
</dbReference>
<protein>
    <recommendedName>
        <fullName evidence="10">Cytochrome b6-f complex subunit 8</fullName>
    </recommendedName>
    <alternativeName>
        <fullName evidence="10">Cytochrome b6-f complex subunit PetN</fullName>
    </alternativeName>
    <alternativeName>
        <fullName evidence="10">Cytochrome b6-f complex subunit VIII</fullName>
    </alternativeName>
</protein>
<keyword evidence="8 10" id="KW-0472">Membrane</keyword>
<keyword evidence="10" id="KW-0793">Thylakoid</keyword>